<dbReference type="EMBL" id="JACBXQ010000001">
    <property type="protein sequence ID" value="MBG9985653.1"/>
    <property type="molecule type" value="Genomic_DNA"/>
</dbReference>
<dbReference type="InterPro" id="IPR036565">
    <property type="entry name" value="Mur-like_cat_sf"/>
</dbReference>
<dbReference type="PANTHER" id="PTHR11136">
    <property type="entry name" value="FOLYLPOLYGLUTAMATE SYNTHASE-RELATED"/>
    <property type="match status" value="1"/>
</dbReference>
<gene>
    <name evidence="13" type="ORF">HZY91_01955</name>
</gene>
<keyword evidence="6 10" id="KW-0067">ATP-binding</keyword>
<evidence type="ECO:0000256" key="6">
    <source>
        <dbReference type="ARBA" id="ARBA00022840"/>
    </source>
</evidence>
<dbReference type="EC" id="6.3.2.17" evidence="2"/>
<dbReference type="Pfam" id="PF02875">
    <property type="entry name" value="Mur_ligase_C"/>
    <property type="match status" value="1"/>
</dbReference>
<protein>
    <recommendedName>
        <fullName evidence="2">tetrahydrofolate synthase</fullName>
        <ecNumber evidence="2">6.3.2.17</ecNumber>
    </recommendedName>
    <alternativeName>
        <fullName evidence="8">Tetrahydrofolylpolyglutamate synthase</fullName>
    </alternativeName>
</protein>
<evidence type="ECO:0000259" key="11">
    <source>
        <dbReference type="Pfam" id="PF02875"/>
    </source>
</evidence>
<sequence>MKFTKVEEATNWLLSQVNPIPRPDMTKMYQALEYVGNPHRDLPVIHITGTNGKGSTLAYLRDMLLSQGVKVGTFTSPHIMRFNERIAFNGENISDRDLIRLTNQLVELNEYMEAESEYGRLIYFELFTIMMALYFQEKKAEICLIEAGIGGMQDCTNVLDGEIAVITSIAMDHADMLGDSLEAIALEKAGIIKTRRHVVTGQIQASPLAVIDKWAQARRAQHDRFNHEFSISEIQRQGAQGTCFKFSNQEGLDLDVTISMIGDHQIRNASLAIQVFHQWMNMRGQSIDWRLALKAMNETQWLGRLEQVHQAPYIYLDGAHNLEGLEALKAVVTEYLQAYHLTVIYGGLKKKNQAEQVPLLLDFESQKIFLTSFKHFESMQKEDFEEIRFSLDSEKAKKMTYVSDWQEWLDTYIHDHQGQEEALLLITGSLYFVSEARNYLLN</sequence>
<evidence type="ECO:0000256" key="8">
    <source>
        <dbReference type="ARBA" id="ARBA00030592"/>
    </source>
</evidence>
<dbReference type="SUPFAM" id="SSF53244">
    <property type="entry name" value="MurD-like peptide ligases, peptide-binding domain"/>
    <property type="match status" value="1"/>
</dbReference>
<organism evidence="13 14">
    <name type="scientific">Facklamia lactis</name>
    <dbReference type="NCBI Taxonomy" id="2749967"/>
    <lineage>
        <taxon>Bacteria</taxon>
        <taxon>Bacillati</taxon>
        <taxon>Bacillota</taxon>
        <taxon>Bacilli</taxon>
        <taxon>Lactobacillales</taxon>
        <taxon>Aerococcaceae</taxon>
        <taxon>Facklamia</taxon>
    </lineage>
</organism>
<evidence type="ECO:0000313" key="14">
    <source>
        <dbReference type="Proteomes" id="UP000721415"/>
    </source>
</evidence>
<dbReference type="SUPFAM" id="SSF53623">
    <property type="entry name" value="MurD-like peptide ligases, catalytic domain"/>
    <property type="match status" value="1"/>
</dbReference>
<comment type="catalytic activity">
    <reaction evidence="9">
        <text>(6S)-5,6,7,8-tetrahydrofolyl-(gamma-L-Glu)(n) + L-glutamate + ATP = (6S)-5,6,7,8-tetrahydrofolyl-(gamma-L-Glu)(n+1) + ADP + phosphate + H(+)</text>
        <dbReference type="Rhea" id="RHEA:10580"/>
        <dbReference type="Rhea" id="RHEA-COMP:14738"/>
        <dbReference type="Rhea" id="RHEA-COMP:14740"/>
        <dbReference type="ChEBI" id="CHEBI:15378"/>
        <dbReference type="ChEBI" id="CHEBI:29985"/>
        <dbReference type="ChEBI" id="CHEBI:30616"/>
        <dbReference type="ChEBI" id="CHEBI:43474"/>
        <dbReference type="ChEBI" id="CHEBI:141005"/>
        <dbReference type="ChEBI" id="CHEBI:456216"/>
        <dbReference type="EC" id="6.3.2.17"/>
    </reaction>
</comment>
<feature type="domain" description="Mur ligase central" evidence="12">
    <location>
        <begin position="47"/>
        <end position="275"/>
    </location>
</feature>
<dbReference type="Gene3D" id="3.40.1190.10">
    <property type="entry name" value="Mur-like, catalytic domain"/>
    <property type="match status" value="1"/>
</dbReference>
<proteinExistence type="inferred from homology"/>
<evidence type="ECO:0000256" key="9">
    <source>
        <dbReference type="ARBA" id="ARBA00047493"/>
    </source>
</evidence>
<feature type="domain" description="Mur ligase C-terminal" evidence="11">
    <location>
        <begin position="303"/>
        <end position="429"/>
    </location>
</feature>
<evidence type="ECO:0000256" key="7">
    <source>
        <dbReference type="ARBA" id="ARBA00022842"/>
    </source>
</evidence>
<evidence type="ECO:0000256" key="3">
    <source>
        <dbReference type="ARBA" id="ARBA00022598"/>
    </source>
</evidence>
<evidence type="ECO:0000256" key="2">
    <source>
        <dbReference type="ARBA" id="ARBA00013025"/>
    </source>
</evidence>
<dbReference type="PROSITE" id="PS01012">
    <property type="entry name" value="FOLYLPOLYGLU_SYNT_2"/>
    <property type="match status" value="1"/>
</dbReference>
<evidence type="ECO:0000313" key="13">
    <source>
        <dbReference type="EMBL" id="MBG9985653.1"/>
    </source>
</evidence>
<dbReference type="InterPro" id="IPR004101">
    <property type="entry name" value="Mur_ligase_C"/>
</dbReference>
<dbReference type="PANTHER" id="PTHR11136:SF0">
    <property type="entry name" value="DIHYDROFOLATE SYNTHETASE-RELATED"/>
    <property type="match status" value="1"/>
</dbReference>
<comment type="caution">
    <text evidence="13">The sequence shown here is derived from an EMBL/GenBank/DDBJ whole genome shotgun (WGS) entry which is preliminary data.</text>
</comment>
<accession>A0ABS0LNB0</accession>
<name>A0ABS0LNB0_9LACT</name>
<keyword evidence="5 10" id="KW-0547">Nucleotide-binding</keyword>
<dbReference type="NCBIfam" id="TIGR01499">
    <property type="entry name" value="folC"/>
    <property type="match status" value="1"/>
</dbReference>
<evidence type="ECO:0000256" key="4">
    <source>
        <dbReference type="ARBA" id="ARBA00022723"/>
    </source>
</evidence>
<dbReference type="Gene3D" id="3.90.190.20">
    <property type="entry name" value="Mur ligase, C-terminal domain"/>
    <property type="match status" value="1"/>
</dbReference>
<dbReference type="PIRSF" id="PIRSF001563">
    <property type="entry name" value="Folylpolyglu_synth"/>
    <property type="match status" value="1"/>
</dbReference>
<dbReference type="InterPro" id="IPR013221">
    <property type="entry name" value="Mur_ligase_cen"/>
</dbReference>
<evidence type="ECO:0000256" key="1">
    <source>
        <dbReference type="ARBA" id="ARBA00008276"/>
    </source>
</evidence>
<reference evidence="13 14" key="1">
    <citation type="submission" date="2020-07" db="EMBL/GenBank/DDBJ databases">
        <title>Facklamia lactis sp. nov., isolated from raw milk.</title>
        <authorList>
            <person name="Doll E.V."/>
            <person name="Huptas C."/>
            <person name="Staib L."/>
            <person name="Wenning M."/>
            <person name="Scherer S."/>
        </authorList>
    </citation>
    <scope>NUCLEOTIDE SEQUENCE [LARGE SCALE GENOMIC DNA]</scope>
    <source>
        <strain evidence="13 14">DSM 111018</strain>
    </source>
</reference>
<dbReference type="InterPro" id="IPR018109">
    <property type="entry name" value="Folylpolyglutamate_synth_CS"/>
</dbReference>
<keyword evidence="4" id="KW-0479">Metal-binding</keyword>
<evidence type="ECO:0000259" key="12">
    <source>
        <dbReference type="Pfam" id="PF08245"/>
    </source>
</evidence>
<dbReference type="RefSeq" id="WP_197114145.1">
    <property type="nucleotide sequence ID" value="NZ_JACBXQ010000001.1"/>
</dbReference>
<keyword evidence="7" id="KW-0460">Magnesium</keyword>
<keyword evidence="14" id="KW-1185">Reference proteome</keyword>
<dbReference type="Proteomes" id="UP000721415">
    <property type="component" value="Unassembled WGS sequence"/>
</dbReference>
<evidence type="ECO:0000256" key="10">
    <source>
        <dbReference type="PIRNR" id="PIRNR001563"/>
    </source>
</evidence>
<keyword evidence="3 10" id="KW-0436">Ligase</keyword>
<dbReference type="InterPro" id="IPR036615">
    <property type="entry name" value="Mur_ligase_C_dom_sf"/>
</dbReference>
<evidence type="ECO:0000256" key="5">
    <source>
        <dbReference type="ARBA" id="ARBA00022741"/>
    </source>
</evidence>
<dbReference type="InterPro" id="IPR001645">
    <property type="entry name" value="Folylpolyglutamate_synth"/>
</dbReference>
<comment type="similarity">
    <text evidence="1 10">Belongs to the folylpolyglutamate synthase family.</text>
</comment>
<dbReference type="Pfam" id="PF08245">
    <property type="entry name" value="Mur_ligase_M"/>
    <property type="match status" value="1"/>
</dbReference>